<proteinExistence type="predicted"/>
<evidence type="ECO:0000313" key="2">
    <source>
        <dbReference type="EMBL" id="WOB06887.1"/>
    </source>
</evidence>
<dbReference type="Pfam" id="PF09500">
    <property type="entry name" value="YiiD_C"/>
    <property type="match status" value="1"/>
</dbReference>
<name>A0ABZ0CPI7_9BURK</name>
<dbReference type="RefSeq" id="WP_316699532.1">
    <property type="nucleotide sequence ID" value="NZ_CP136336.1"/>
</dbReference>
<dbReference type="SUPFAM" id="SSF54637">
    <property type="entry name" value="Thioesterase/thiol ester dehydrase-isomerase"/>
    <property type="match status" value="1"/>
</dbReference>
<dbReference type="EMBL" id="CP136336">
    <property type="protein sequence ID" value="WOB06887.1"/>
    <property type="molecule type" value="Genomic_DNA"/>
</dbReference>
<evidence type="ECO:0000259" key="1">
    <source>
        <dbReference type="Pfam" id="PF09500"/>
    </source>
</evidence>
<reference evidence="2 3" key="1">
    <citation type="submission" date="2023-10" db="EMBL/GenBank/DDBJ databases">
        <title>Bacteria for the degradation of biodegradable plastic PBAT(Polybutylene adipate terephthalate).</title>
        <authorList>
            <person name="Weon H.-Y."/>
            <person name="Yeon J."/>
        </authorList>
    </citation>
    <scope>NUCLEOTIDE SEQUENCE [LARGE SCALE GENOMIC DNA]</scope>
    <source>
        <strain evidence="2 3">SBD 7-3</strain>
    </source>
</reference>
<accession>A0ABZ0CPI7</accession>
<protein>
    <submittedName>
        <fullName evidence="2">YiiD C-terminal domain-containing protein</fullName>
    </submittedName>
</protein>
<evidence type="ECO:0000313" key="3">
    <source>
        <dbReference type="Proteomes" id="UP001303946"/>
    </source>
</evidence>
<dbReference type="Proteomes" id="UP001303946">
    <property type="component" value="Chromosome"/>
</dbReference>
<keyword evidence="3" id="KW-1185">Reference proteome</keyword>
<feature type="domain" description="Thioesterase putative" evidence="1">
    <location>
        <begin position="4"/>
        <end position="145"/>
    </location>
</feature>
<dbReference type="NCBIfam" id="TIGR02447">
    <property type="entry name" value="yiiD_Cterm"/>
    <property type="match status" value="1"/>
</dbReference>
<dbReference type="InterPro" id="IPR029069">
    <property type="entry name" value="HotDog_dom_sf"/>
</dbReference>
<sequence length="150" mass="16491">MTPREIQTYLHEHIPLSAAMQVQVEVATPEQVVLGAPLQPNINHRETVFGGSASALAILSAWSLLYVKLSAGGYKTRLVIQRNSMSYEQAILGYFTAHALSPDAEHWKAFTRMLERKGRARISVSSTLLYEGQEVGRFEGEFVALGTTGA</sequence>
<gene>
    <name evidence="2" type="ORF">RXV79_18415</name>
</gene>
<dbReference type="Gene3D" id="3.10.129.10">
    <property type="entry name" value="Hotdog Thioesterase"/>
    <property type="match status" value="1"/>
</dbReference>
<organism evidence="2 3">
    <name type="scientific">Piscinibacter gummiphilus</name>
    <dbReference type="NCBI Taxonomy" id="946333"/>
    <lineage>
        <taxon>Bacteria</taxon>
        <taxon>Pseudomonadati</taxon>
        <taxon>Pseudomonadota</taxon>
        <taxon>Betaproteobacteria</taxon>
        <taxon>Burkholderiales</taxon>
        <taxon>Sphaerotilaceae</taxon>
        <taxon>Piscinibacter</taxon>
    </lineage>
</organism>
<dbReference type="InterPro" id="IPR012660">
    <property type="entry name" value="YiiD_C"/>
</dbReference>